<dbReference type="PANTHER" id="PTHR38111:SF9">
    <property type="entry name" value="ZN(2)-C6 FUNGAL-TYPE DOMAIN-CONTAINING PROTEIN"/>
    <property type="match status" value="1"/>
</dbReference>
<dbReference type="PANTHER" id="PTHR38111">
    <property type="entry name" value="ZN(2)-C6 FUNGAL-TYPE DOMAIN-CONTAINING PROTEIN-RELATED"/>
    <property type="match status" value="1"/>
</dbReference>
<sequence>MKMNPSRDEIRLLPSVPRSKGCITCTTRKTRCDGRRPTCAACERRKQVCRGYRRAEFVFMNDGWRAPGVASASAGAIVHPTPNTVPESIAPDPLVVHVTFFLSQFTKNPPSEALIMLDACRQYLGLLLSRSSSAVSPVADAAEALVTNYFGKLNASCLLVQKSCALYARALNTLSIKLGEVQRVGIESVEEEEVLRLVFTCLFLAFWELAMNPDSSSWQKHIRGLAGVIEGRGPQGFKSLKSLQVVTMLRLFILLESISSRQPTFLSRQEWRRFRYFHARALPWVPSAFITAVLDTNGAVEITGPKHYLDFIADQLIIISGLTAEFTQKRGCASCPREWEPLIEKSLLVVQRLEIVLAHMHASIGTLAGEGDISKPEFDNISGSSTSQRGPFWGKPLEYNLTSLCRSAAITLRMLMCDIIGEQQQTGGRVKLVEQRSALMAHVEAILQLIPYSSRGEIFESAPLCFVPAFGMAEAVLARELITLQAEGGNDSENMKRCVAMEELIQRHLAFVLSKKILVKLDI</sequence>
<dbReference type="GO" id="GO:0008270">
    <property type="term" value="F:zinc ion binding"/>
    <property type="evidence" value="ECO:0007669"/>
    <property type="project" value="InterPro"/>
</dbReference>
<dbReference type="SUPFAM" id="SSF57701">
    <property type="entry name" value="Zn2/Cys6 DNA-binding domain"/>
    <property type="match status" value="1"/>
</dbReference>
<protein>
    <recommendedName>
        <fullName evidence="2">Zn(2)-C6 fungal-type domain-containing protein</fullName>
    </recommendedName>
</protein>
<dbReference type="CDD" id="cd00067">
    <property type="entry name" value="GAL4"/>
    <property type="match status" value="1"/>
</dbReference>
<dbReference type="InterPro" id="IPR036864">
    <property type="entry name" value="Zn2-C6_fun-type_DNA-bd_sf"/>
</dbReference>
<accession>A0AA40DM10</accession>
<dbReference type="AlphaFoldDB" id="A0AA40DM10"/>
<dbReference type="InterPro" id="IPR053178">
    <property type="entry name" value="Osmoadaptation_assoc"/>
</dbReference>
<reference evidence="3" key="1">
    <citation type="submission" date="2023-06" db="EMBL/GenBank/DDBJ databases">
        <title>Genome-scale phylogeny and comparative genomics of the fungal order Sordariales.</title>
        <authorList>
            <consortium name="Lawrence Berkeley National Laboratory"/>
            <person name="Hensen N."/>
            <person name="Bonometti L."/>
            <person name="Westerberg I."/>
            <person name="Brannstrom I.O."/>
            <person name="Guillou S."/>
            <person name="Cros-Aarteil S."/>
            <person name="Calhoun S."/>
            <person name="Haridas S."/>
            <person name="Kuo A."/>
            <person name="Mondo S."/>
            <person name="Pangilinan J."/>
            <person name="Riley R."/>
            <person name="Labutti K."/>
            <person name="Andreopoulos B."/>
            <person name="Lipzen A."/>
            <person name="Chen C."/>
            <person name="Yanf M."/>
            <person name="Daum C."/>
            <person name="Ng V."/>
            <person name="Clum A."/>
            <person name="Steindorff A."/>
            <person name="Ohm R."/>
            <person name="Martin F."/>
            <person name="Silar P."/>
            <person name="Natvig D."/>
            <person name="Lalanne C."/>
            <person name="Gautier V."/>
            <person name="Ament-Velasquez S.L."/>
            <person name="Kruys A."/>
            <person name="Hutchinson M.I."/>
            <person name="Powell A.J."/>
            <person name="Barry K."/>
            <person name="Miller A.N."/>
            <person name="Grigoriev I.V."/>
            <person name="Debuchy R."/>
            <person name="Gladieux P."/>
            <person name="Thoren M.H."/>
            <person name="Johannesson H."/>
        </authorList>
    </citation>
    <scope>NUCLEOTIDE SEQUENCE</scope>
    <source>
        <strain evidence="3">SMH4607-1</strain>
    </source>
</reference>
<evidence type="ECO:0000256" key="1">
    <source>
        <dbReference type="ARBA" id="ARBA00023242"/>
    </source>
</evidence>
<dbReference type="PROSITE" id="PS00463">
    <property type="entry name" value="ZN2_CY6_FUNGAL_1"/>
    <property type="match status" value="1"/>
</dbReference>
<organism evidence="3 4">
    <name type="scientific">Lasiosphaeris hirsuta</name>
    <dbReference type="NCBI Taxonomy" id="260670"/>
    <lineage>
        <taxon>Eukaryota</taxon>
        <taxon>Fungi</taxon>
        <taxon>Dikarya</taxon>
        <taxon>Ascomycota</taxon>
        <taxon>Pezizomycotina</taxon>
        <taxon>Sordariomycetes</taxon>
        <taxon>Sordariomycetidae</taxon>
        <taxon>Sordariales</taxon>
        <taxon>Lasiosphaeriaceae</taxon>
        <taxon>Lasiosphaeris</taxon>
    </lineage>
</organism>
<name>A0AA40DM10_9PEZI</name>
<dbReference type="GO" id="GO:0000981">
    <property type="term" value="F:DNA-binding transcription factor activity, RNA polymerase II-specific"/>
    <property type="evidence" value="ECO:0007669"/>
    <property type="project" value="InterPro"/>
</dbReference>
<feature type="domain" description="Zn(2)-C6 fungal-type" evidence="2">
    <location>
        <begin position="21"/>
        <end position="49"/>
    </location>
</feature>
<dbReference type="Gene3D" id="4.10.240.10">
    <property type="entry name" value="Zn(2)-C6 fungal-type DNA-binding domain"/>
    <property type="match status" value="1"/>
</dbReference>
<dbReference type="Proteomes" id="UP001172102">
    <property type="component" value="Unassembled WGS sequence"/>
</dbReference>
<keyword evidence="1" id="KW-0539">Nucleus</keyword>
<evidence type="ECO:0000259" key="2">
    <source>
        <dbReference type="PROSITE" id="PS50048"/>
    </source>
</evidence>
<evidence type="ECO:0000313" key="3">
    <source>
        <dbReference type="EMBL" id="KAK0708140.1"/>
    </source>
</evidence>
<keyword evidence="4" id="KW-1185">Reference proteome</keyword>
<dbReference type="InterPro" id="IPR001138">
    <property type="entry name" value="Zn2Cys6_DnaBD"/>
</dbReference>
<dbReference type="PROSITE" id="PS50048">
    <property type="entry name" value="ZN2_CY6_FUNGAL_2"/>
    <property type="match status" value="1"/>
</dbReference>
<gene>
    <name evidence="3" type="ORF">B0H67DRAFT_329697</name>
</gene>
<dbReference type="EMBL" id="JAUKUA010000006">
    <property type="protein sequence ID" value="KAK0708140.1"/>
    <property type="molecule type" value="Genomic_DNA"/>
</dbReference>
<dbReference type="Pfam" id="PF00172">
    <property type="entry name" value="Zn_clus"/>
    <property type="match status" value="1"/>
</dbReference>
<comment type="caution">
    <text evidence="3">The sequence shown here is derived from an EMBL/GenBank/DDBJ whole genome shotgun (WGS) entry which is preliminary data.</text>
</comment>
<proteinExistence type="predicted"/>
<evidence type="ECO:0000313" key="4">
    <source>
        <dbReference type="Proteomes" id="UP001172102"/>
    </source>
</evidence>